<dbReference type="GO" id="GO:0022857">
    <property type="term" value="F:transmembrane transporter activity"/>
    <property type="evidence" value="ECO:0007669"/>
    <property type="project" value="InterPro"/>
</dbReference>
<organism evidence="7 8">
    <name type="scientific">Ktedonobacter racemifer DSM 44963</name>
    <dbReference type="NCBI Taxonomy" id="485913"/>
    <lineage>
        <taxon>Bacteria</taxon>
        <taxon>Bacillati</taxon>
        <taxon>Chloroflexota</taxon>
        <taxon>Ktedonobacteria</taxon>
        <taxon>Ktedonobacterales</taxon>
        <taxon>Ktedonobacteraceae</taxon>
        <taxon>Ktedonobacter</taxon>
    </lineage>
</organism>
<feature type="transmembrane region" description="Helical" evidence="5">
    <location>
        <begin position="386"/>
        <end position="409"/>
    </location>
</feature>
<feature type="transmembrane region" description="Helical" evidence="5">
    <location>
        <begin position="430"/>
        <end position="449"/>
    </location>
</feature>
<feature type="transmembrane region" description="Helical" evidence="5">
    <location>
        <begin position="57"/>
        <end position="79"/>
    </location>
</feature>
<dbReference type="GO" id="GO:0052621">
    <property type="term" value="F:diguanylate cyclase activity"/>
    <property type="evidence" value="ECO:0007669"/>
    <property type="project" value="TreeGrafter"/>
</dbReference>
<dbReference type="Gene3D" id="1.20.1740.10">
    <property type="entry name" value="Amino acid/polyamine transporter I"/>
    <property type="match status" value="1"/>
</dbReference>
<dbReference type="PANTHER" id="PTHR45138:SF9">
    <property type="entry name" value="DIGUANYLATE CYCLASE DGCM-RELATED"/>
    <property type="match status" value="1"/>
</dbReference>
<dbReference type="EMBL" id="ADVG01000004">
    <property type="protein sequence ID" value="EFH81504.1"/>
    <property type="molecule type" value="Genomic_DNA"/>
</dbReference>
<evidence type="ECO:0000256" key="2">
    <source>
        <dbReference type="ARBA" id="ARBA00022692"/>
    </source>
</evidence>
<dbReference type="InterPro" id="IPR029787">
    <property type="entry name" value="Nucleotide_cyclase"/>
</dbReference>
<comment type="subcellular location">
    <subcellularLocation>
        <location evidence="1">Membrane</location>
        <topology evidence="1">Multi-pass membrane protein</topology>
    </subcellularLocation>
</comment>
<keyword evidence="8" id="KW-1185">Reference proteome</keyword>
<evidence type="ECO:0000313" key="7">
    <source>
        <dbReference type="EMBL" id="EFH81504.1"/>
    </source>
</evidence>
<dbReference type="Gene3D" id="3.30.70.270">
    <property type="match status" value="1"/>
</dbReference>
<dbReference type="Pfam" id="PF00990">
    <property type="entry name" value="GGDEF"/>
    <property type="match status" value="1"/>
</dbReference>
<protein>
    <submittedName>
        <fullName evidence="7">Diguanylate cyclase</fullName>
    </submittedName>
</protein>
<evidence type="ECO:0000313" key="8">
    <source>
        <dbReference type="Proteomes" id="UP000004508"/>
    </source>
</evidence>
<dbReference type="AlphaFoldDB" id="D6U4S4"/>
<dbReference type="InterPro" id="IPR002293">
    <property type="entry name" value="AA/rel_permease1"/>
</dbReference>
<dbReference type="eggNOG" id="COG3706">
    <property type="taxonomic scope" value="Bacteria"/>
</dbReference>
<reference evidence="7 8" key="1">
    <citation type="journal article" date="2011" name="Stand. Genomic Sci.">
        <title>Non-contiguous finished genome sequence and contextual data of the filamentous soil bacterium Ktedonobacter racemifer type strain (SOSP1-21).</title>
        <authorList>
            <person name="Chang Y.J."/>
            <person name="Land M."/>
            <person name="Hauser L."/>
            <person name="Chertkov O."/>
            <person name="Del Rio T.G."/>
            <person name="Nolan M."/>
            <person name="Copeland A."/>
            <person name="Tice H."/>
            <person name="Cheng J.F."/>
            <person name="Lucas S."/>
            <person name="Han C."/>
            <person name="Goodwin L."/>
            <person name="Pitluck S."/>
            <person name="Ivanova N."/>
            <person name="Ovchinikova G."/>
            <person name="Pati A."/>
            <person name="Chen A."/>
            <person name="Palaniappan K."/>
            <person name="Mavromatis K."/>
            <person name="Liolios K."/>
            <person name="Brettin T."/>
            <person name="Fiebig A."/>
            <person name="Rohde M."/>
            <person name="Abt B."/>
            <person name="Goker M."/>
            <person name="Detter J.C."/>
            <person name="Woyke T."/>
            <person name="Bristow J."/>
            <person name="Eisen J.A."/>
            <person name="Markowitz V."/>
            <person name="Hugenholtz P."/>
            <person name="Kyrpides N.C."/>
            <person name="Klenk H.P."/>
            <person name="Lapidus A."/>
        </authorList>
    </citation>
    <scope>NUCLEOTIDE SEQUENCE [LARGE SCALE GENOMIC DNA]</scope>
    <source>
        <strain evidence="8">DSM 44963</strain>
    </source>
</reference>
<evidence type="ECO:0000256" key="3">
    <source>
        <dbReference type="ARBA" id="ARBA00022989"/>
    </source>
</evidence>
<name>D6U4S4_KTERA</name>
<dbReference type="OrthoDB" id="152863at2"/>
<feature type="transmembrane region" description="Helical" evidence="5">
    <location>
        <begin position="461"/>
        <end position="481"/>
    </location>
</feature>
<feature type="transmembrane region" description="Helical" evidence="5">
    <location>
        <begin position="249"/>
        <end position="274"/>
    </location>
</feature>
<feature type="transmembrane region" description="Helical" evidence="5">
    <location>
        <begin position="32"/>
        <end position="51"/>
    </location>
</feature>
<dbReference type="InterPro" id="IPR043128">
    <property type="entry name" value="Rev_trsase/Diguanyl_cyclase"/>
</dbReference>
<feature type="transmembrane region" description="Helical" evidence="5">
    <location>
        <begin position="165"/>
        <end position="185"/>
    </location>
</feature>
<feature type="transmembrane region" description="Helical" evidence="5">
    <location>
        <begin position="343"/>
        <end position="366"/>
    </location>
</feature>
<dbReference type="SUPFAM" id="SSF55073">
    <property type="entry name" value="Nucleotide cyclase"/>
    <property type="match status" value="1"/>
</dbReference>
<feature type="transmembrane region" description="Helical" evidence="5">
    <location>
        <begin position="91"/>
        <end position="120"/>
    </location>
</feature>
<dbReference type="Pfam" id="PF13520">
    <property type="entry name" value="AA_permease_2"/>
    <property type="match status" value="1"/>
</dbReference>
<dbReference type="SMART" id="SM00267">
    <property type="entry name" value="GGDEF"/>
    <property type="match status" value="1"/>
</dbReference>
<dbReference type="CDD" id="cd01949">
    <property type="entry name" value="GGDEF"/>
    <property type="match status" value="1"/>
</dbReference>
<feature type="transmembrane region" description="Helical" evidence="5">
    <location>
        <begin position="294"/>
        <end position="323"/>
    </location>
</feature>
<dbReference type="InParanoid" id="D6U4S4"/>
<dbReference type="RefSeq" id="WP_007918918.1">
    <property type="nucleotide sequence ID" value="NZ_ADVG01000004.1"/>
</dbReference>
<dbReference type="PROSITE" id="PS50887">
    <property type="entry name" value="GGDEF"/>
    <property type="match status" value="1"/>
</dbReference>
<evidence type="ECO:0000259" key="6">
    <source>
        <dbReference type="PROSITE" id="PS50887"/>
    </source>
</evidence>
<evidence type="ECO:0000256" key="4">
    <source>
        <dbReference type="ARBA" id="ARBA00023136"/>
    </source>
</evidence>
<proteinExistence type="predicted"/>
<evidence type="ECO:0000256" key="1">
    <source>
        <dbReference type="ARBA" id="ARBA00004141"/>
    </source>
</evidence>
<feature type="domain" description="GGDEF" evidence="6">
    <location>
        <begin position="560"/>
        <end position="697"/>
    </location>
</feature>
<dbReference type="InterPro" id="IPR050469">
    <property type="entry name" value="Diguanylate_Cyclase"/>
</dbReference>
<feature type="transmembrane region" description="Helical" evidence="5">
    <location>
        <begin position="205"/>
        <end position="228"/>
    </location>
</feature>
<dbReference type="STRING" id="485913.Krac_2230"/>
<evidence type="ECO:0000256" key="5">
    <source>
        <dbReference type="SAM" id="Phobius"/>
    </source>
</evidence>
<sequence length="697" mass="77801">MKTLSASQPNKPLPGSRPEIPLLPAVLSRRDLVVLLLLAVMVFSNIAYIHPAGPSAISYWLLGGASFLLPCTIITRWLALRLPGQGSLYAWVSSVFGSTPGFIVTFGTWVAGLLLTATYIEEVADYLHLLYPAYLSTSTQYAFAMFLLFCLAVGISCLPLARLKYVLFVSCLLYCLLYLLLGAGALEWLLQGHQSAASFIRPVNWYAIFPNNASYFSTIIFALLGVNYPLFLGRELREGQAGLRHASTYVWWGAGLILLFYLLGTWSLVVVLPATPETETLTAFRASTMLFGSFGGSLFALALACSDVILLVVYLLLFSRLLVTLAQHHRLPASFARPNRWGVPLVSLLIDALAVAVTSAVLFVLFPLLHVYELNSAVTRYNNYELSLAVAIILLLTSTIILFVLPFFIRSYGSQQGASPGLRWRKHFPFFFIALTGISTSVIAIWATLSTSWVASMPNRSWENTLLMSVAVTLVVGWLGGEYPRLWALLSDQQFETEKERMLREQLQEAYQQQEVLLMEVDRLYREQARAATTDPVTELPNHRAIMSTLNVVFTECRQRTCAILFVDVDRFKRINDRWGHQVGDCILHEVGQRLRASLRADDTVGRYGGEEFAVILRDTNLDLAMSVAERLRRALEERPCCWQTEGERHETHVTISVGIALYPDHASTPDQLMKRADLAMYRAKQAGRNCVCIATA</sequence>
<dbReference type="NCBIfam" id="TIGR00254">
    <property type="entry name" value="GGDEF"/>
    <property type="match status" value="1"/>
</dbReference>
<accession>D6U4S4</accession>
<comment type="caution">
    <text evidence="7">The sequence shown here is derived from an EMBL/GenBank/DDBJ whole genome shotgun (WGS) entry which is preliminary data.</text>
</comment>
<keyword evidence="3 5" id="KW-1133">Transmembrane helix</keyword>
<dbReference type="InterPro" id="IPR000160">
    <property type="entry name" value="GGDEF_dom"/>
</dbReference>
<gene>
    <name evidence="7" type="ORF">Krac_2230</name>
</gene>
<keyword evidence="4 5" id="KW-0472">Membrane</keyword>
<dbReference type="FunFam" id="3.30.70.270:FF:000001">
    <property type="entry name" value="Diguanylate cyclase domain protein"/>
    <property type="match status" value="1"/>
</dbReference>
<dbReference type="GO" id="GO:0016020">
    <property type="term" value="C:membrane"/>
    <property type="evidence" value="ECO:0007669"/>
    <property type="project" value="UniProtKB-SubCell"/>
</dbReference>
<keyword evidence="2 5" id="KW-0812">Transmembrane</keyword>
<dbReference type="Proteomes" id="UP000004508">
    <property type="component" value="Unassembled WGS sequence"/>
</dbReference>
<feature type="transmembrane region" description="Helical" evidence="5">
    <location>
        <begin position="140"/>
        <end position="158"/>
    </location>
</feature>
<dbReference type="PANTHER" id="PTHR45138">
    <property type="entry name" value="REGULATORY COMPONENTS OF SENSORY TRANSDUCTION SYSTEM"/>
    <property type="match status" value="1"/>
</dbReference>